<dbReference type="CDD" id="cd00093">
    <property type="entry name" value="HTH_XRE"/>
    <property type="match status" value="1"/>
</dbReference>
<evidence type="ECO:0000259" key="2">
    <source>
        <dbReference type="PROSITE" id="PS50943"/>
    </source>
</evidence>
<reference evidence="4" key="1">
    <citation type="journal article" date="2019" name="Int. J. Syst. Evol. Microbiol.">
        <title>The Global Catalogue of Microorganisms (GCM) 10K type strain sequencing project: providing services to taxonomists for standard genome sequencing and annotation.</title>
        <authorList>
            <consortium name="The Broad Institute Genomics Platform"/>
            <consortium name="The Broad Institute Genome Sequencing Center for Infectious Disease"/>
            <person name="Wu L."/>
            <person name="Ma J."/>
        </authorList>
    </citation>
    <scope>NUCLEOTIDE SEQUENCE [LARGE SCALE GENOMIC DNA]</scope>
    <source>
        <strain evidence="4">CCM 8896</strain>
    </source>
</reference>
<evidence type="ECO:0000256" key="1">
    <source>
        <dbReference type="ARBA" id="ARBA00023125"/>
    </source>
</evidence>
<evidence type="ECO:0000313" key="4">
    <source>
        <dbReference type="Proteomes" id="UP001597267"/>
    </source>
</evidence>
<dbReference type="InterPro" id="IPR010982">
    <property type="entry name" value="Lambda_DNA-bd_dom_sf"/>
</dbReference>
<dbReference type="Pfam" id="PF01381">
    <property type="entry name" value="HTH_3"/>
    <property type="match status" value="1"/>
</dbReference>
<gene>
    <name evidence="3" type="ORF">ACFQ5M_04495</name>
</gene>
<dbReference type="InterPro" id="IPR001387">
    <property type="entry name" value="Cro/C1-type_HTH"/>
</dbReference>
<name>A0ABW4J6Q6_9LACO</name>
<dbReference type="Gene3D" id="1.10.260.40">
    <property type="entry name" value="lambda repressor-like DNA-binding domains"/>
    <property type="match status" value="1"/>
</dbReference>
<dbReference type="SMART" id="SM00530">
    <property type="entry name" value="HTH_XRE"/>
    <property type="match status" value="1"/>
</dbReference>
<keyword evidence="4" id="KW-1185">Reference proteome</keyword>
<dbReference type="PANTHER" id="PTHR46558">
    <property type="entry name" value="TRACRIPTIONAL REGULATORY PROTEIN-RELATED-RELATED"/>
    <property type="match status" value="1"/>
</dbReference>
<proteinExistence type="predicted"/>
<dbReference type="PANTHER" id="PTHR46558:SF13">
    <property type="entry name" value="HTH-TYPE TRANSCRIPTIONAL REGULATOR IMMR"/>
    <property type="match status" value="1"/>
</dbReference>
<protein>
    <submittedName>
        <fullName evidence="3">Helix-turn-helix domain-containing protein</fullName>
    </submittedName>
</protein>
<accession>A0ABW4J6Q6</accession>
<dbReference type="PROSITE" id="PS50943">
    <property type="entry name" value="HTH_CROC1"/>
    <property type="match status" value="1"/>
</dbReference>
<evidence type="ECO:0000313" key="3">
    <source>
        <dbReference type="EMBL" id="MFD1671349.1"/>
    </source>
</evidence>
<dbReference type="SUPFAM" id="SSF47413">
    <property type="entry name" value="lambda repressor-like DNA-binding domains"/>
    <property type="match status" value="1"/>
</dbReference>
<dbReference type="Proteomes" id="UP001597267">
    <property type="component" value="Unassembled WGS sequence"/>
</dbReference>
<sequence length="185" mass="21688">MTEVHYFGPNLKRLRLQSGLSQAELGERLDTKVNGQAISNWEREINHPTYENLIGIAKFFNVMPSELLRTEKETAVGETTAVLDRIDEYMPKVAEIRRVMHMMSDFSPRQLDGLSEQLHEITSYFQPYVSMNEDGEPDLDENDRPILKQSKYRDIPIKEIHQVYQELKTIQSYQAKTRTRIDRKQ</sequence>
<comment type="caution">
    <text evidence="3">The sequence shown here is derived from an EMBL/GenBank/DDBJ whole genome shotgun (WGS) entry which is preliminary data.</text>
</comment>
<dbReference type="RefSeq" id="WP_125715455.1">
    <property type="nucleotide sequence ID" value="NZ_JBHTOP010000007.1"/>
</dbReference>
<dbReference type="EMBL" id="JBHTOP010000007">
    <property type="protein sequence ID" value="MFD1671349.1"/>
    <property type="molecule type" value="Genomic_DNA"/>
</dbReference>
<keyword evidence="1" id="KW-0238">DNA-binding</keyword>
<organism evidence="3 4">
    <name type="scientific">Agrilactobacillus yilanensis</name>
    <dbReference type="NCBI Taxonomy" id="2485997"/>
    <lineage>
        <taxon>Bacteria</taxon>
        <taxon>Bacillati</taxon>
        <taxon>Bacillota</taxon>
        <taxon>Bacilli</taxon>
        <taxon>Lactobacillales</taxon>
        <taxon>Lactobacillaceae</taxon>
        <taxon>Agrilactobacillus</taxon>
    </lineage>
</organism>
<feature type="domain" description="HTH cro/C1-type" evidence="2">
    <location>
        <begin position="11"/>
        <end position="67"/>
    </location>
</feature>